<dbReference type="GO" id="GO:0030036">
    <property type="term" value="P:actin cytoskeleton organization"/>
    <property type="evidence" value="ECO:0007669"/>
    <property type="project" value="UniProtKB-ARBA"/>
</dbReference>
<feature type="compositionally biased region" description="Polar residues" evidence="9">
    <location>
        <begin position="887"/>
        <end position="901"/>
    </location>
</feature>
<feature type="domain" description="F-BAR" evidence="11">
    <location>
        <begin position="16"/>
        <end position="269"/>
    </location>
</feature>
<dbReference type="InterPro" id="IPR001452">
    <property type="entry name" value="SH3_domain"/>
</dbReference>
<feature type="compositionally biased region" description="Basic and acidic residues" evidence="9">
    <location>
        <begin position="462"/>
        <end position="476"/>
    </location>
</feature>
<dbReference type="Gene3D" id="2.30.30.40">
    <property type="entry name" value="SH3 Domains"/>
    <property type="match status" value="1"/>
</dbReference>
<evidence type="ECO:0000256" key="4">
    <source>
        <dbReference type="ARBA" id="ARBA00022553"/>
    </source>
</evidence>
<feature type="compositionally biased region" description="Low complexity" evidence="9">
    <location>
        <begin position="1193"/>
        <end position="1234"/>
    </location>
</feature>
<feature type="region of interest" description="Disordered" evidence="9">
    <location>
        <begin position="1149"/>
        <end position="1234"/>
    </location>
</feature>
<evidence type="ECO:0000259" key="11">
    <source>
        <dbReference type="PROSITE" id="PS51741"/>
    </source>
</evidence>
<feature type="compositionally biased region" description="Acidic residues" evidence="9">
    <location>
        <begin position="859"/>
        <end position="881"/>
    </location>
</feature>
<dbReference type="Proteomes" id="UP000193920">
    <property type="component" value="Unassembled WGS sequence"/>
</dbReference>
<dbReference type="EMBL" id="MCOG01000021">
    <property type="protein sequence ID" value="ORY76793.1"/>
    <property type="molecule type" value="Genomic_DNA"/>
</dbReference>
<evidence type="ECO:0000256" key="3">
    <source>
        <dbReference type="ARBA" id="ARBA00022490"/>
    </source>
</evidence>
<dbReference type="SUPFAM" id="SSF50044">
    <property type="entry name" value="SH3-domain"/>
    <property type="match status" value="1"/>
</dbReference>
<feature type="compositionally biased region" description="Low complexity" evidence="9">
    <location>
        <begin position="488"/>
        <end position="516"/>
    </location>
</feature>
<reference evidence="12 13" key="1">
    <citation type="submission" date="2016-08" db="EMBL/GenBank/DDBJ databases">
        <title>A Parts List for Fungal Cellulosomes Revealed by Comparative Genomics.</title>
        <authorList>
            <consortium name="DOE Joint Genome Institute"/>
            <person name="Haitjema C.H."/>
            <person name="Gilmore S.P."/>
            <person name="Henske J.K."/>
            <person name="Solomon K.V."/>
            <person name="De Groot R."/>
            <person name="Kuo A."/>
            <person name="Mondo S.J."/>
            <person name="Salamov A.A."/>
            <person name="Labutti K."/>
            <person name="Zhao Z."/>
            <person name="Chiniquy J."/>
            <person name="Barry K."/>
            <person name="Brewer H.M."/>
            <person name="Purvine S.O."/>
            <person name="Wright A.T."/>
            <person name="Boxma B."/>
            <person name="Van Alen T."/>
            <person name="Hackstein J.H."/>
            <person name="Baker S.E."/>
            <person name="Grigoriev I.V."/>
            <person name="O'Malley M.A."/>
        </authorList>
    </citation>
    <scope>NUCLEOTIDE SEQUENCE [LARGE SCALE GENOMIC DNA]</scope>
    <source>
        <strain evidence="12 13">G1</strain>
    </source>
</reference>
<evidence type="ECO:0000313" key="13">
    <source>
        <dbReference type="Proteomes" id="UP000193920"/>
    </source>
</evidence>
<evidence type="ECO:0000256" key="8">
    <source>
        <dbReference type="SAM" id="Coils"/>
    </source>
</evidence>
<dbReference type="Pfam" id="PF00611">
    <property type="entry name" value="FCH"/>
    <property type="match status" value="1"/>
</dbReference>
<comment type="caution">
    <text evidence="12">The sequence shown here is derived from an EMBL/GenBank/DDBJ whole genome shotgun (WGS) entry which is preliminary data.</text>
</comment>
<evidence type="ECO:0008006" key="14">
    <source>
        <dbReference type="Google" id="ProtNLM"/>
    </source>
</evidence>
<feature type="region of interest" description="Disordered" evidence="9">
    <location>
        <begin position="859"/>
        <end position="904"/>
    </location>
</feature>
<evidence type="ECO:0000256" key="9">
    <source>
        <dbReference type="SAM" id="MobiDB-lite"/>
    </source>
</evidence>
<feature type="compositionally biased region" description="Polar residues" evidence="9">
    <location>
        <begin position="834"/>
        <end position="848"/>
    </location>
</feature>
<feature type="region of interest" description="Disordered" evidence="9">
    <location>
        <begin position="964"/>
        <end position="988"/>
    </location>
</feature>
<feature type="region of interest" description="Disordered" evidence="9">
    <location>
        <begin position="832"/>
        <end position="851"/>
    </location>
</feature>
<dbReference type="Pfam" id="PF00018">
    <property type="entry name" value="SH3_1"/>
    <property type="match status" value="1"/>
</dbReference>
<organism evidence="12 13">
    <name type="scientific">Neocallimastix californiae</name>
    <dbReference type="NCBI Taxonomy" id="1754190"/>
    <lineage>
        <taxon>Eukaryota</taxon>
        <taxon>Fungi</taxon>
        <taxon>Fungi incertae sedis</taxon>
        <taxon>Chytridiomycota</taxon>
        <taxon>Chytridiomycota incertae sedis</taxon>
        <taxon>Neocallimastigomycetes</taxon>
        <taxon>Neocallimastigales</taxon>
        <taxon>Neocallimastigaceae</taxon>
        <taxon>Neocallimastix</taxon>
    </lineage>
</organism>
<dbReference type="PANTHER" id="PTHR23065:SF7">
    <property type="entry name" value="NOSTRIN, ISOFORM H"/>
    <property type="match status" value="1"/>
</dbReference>
<evidence type="ECO:0000256" key="2">
    <source>
        <dbReference type="ARBA" id="ARBA00022443"/>
    </source>
</evidence>
<dbReference type="PRINTS" id="PR00452">
    <property type="entry name" value="SH3DOMAIN"/>
</dbReference>
<feature type="compositionally biased region" description="Low complexity" evidence="9">
    <location>
        <begin position="325"/>
        <end position="362"/>
    </location>
</feature>
<dbReference type="PROSITE" id="PS51741">
    <property type="entry name" value="F_BAR"/>
    <property type="match status" value="1"/>
</dbReference>
<comment type="subcellular location">
    <subcellularLocation>
        <location evidence="1">Cytoplasm</location>
        <location evidence="1">Cytoskeleton</location>
    </subcellularLocation>
</comment>
<keyword evidence="5" id="KW-0206">Cytoskeleton</keyword>
<evidence type="ECO:0000259" key="10">
    <source>
        <dbReference type="PROSITE" id="PS50002"/>
    </source>
</evidence>
<evidence type="ECO:0000256" key="6">
    <source>
        <dbReference type="PROSITE-ProRule" id="PRU00192"/>
    </source>
</evidence>
<dbReference type="STRING" id="1754190.A0A1Y2EYY1"/>
<keyword evidence="4" id="KW-0597">Phosphoprotein</keyword>
<sequence>MTMNVLNNNYKNEIENSFAANFWGKGDKGLEVLLNHMRRTKEACDNLNKVLKGRAEIEENYGRQLVELSKNLIDQDEIVSMRDSMETLRLEIEATGQSRIDLALDVKEQITSLLNEFSSNQEKIINNYKIVMERHLYLKNSQTQEVLKVNEKYQKKCEAALAISKKLNTCSEEEVSYYKNLLKQTMIEAKEIDKEYIMVVNRLHQIYRKWQQEWTRKCENFQKFEEDRIRFLFDQMWNYANMFSTVCVADDEGCEKLRVQLEKCDSKKDVIYYIRDHKTGSVITEAPKYINYYSNIQYLEDIVELNGDQKFTIPHSVRSDSRGRIPQQSHIQSQLSQSQQQPQQQPQQQIQSQHSHPIRQQSFPNQFGSGNGNVAMNNQLPMNQNYINGQVYNNQMRQQPSQLQKLQDQNHPNGQPQINNSQKIVETDEEKRNKMKKTSMSSIKKKFSKKRTSLYVTNKSPKNSDDESGNEERENKLFSATTNESITGNNNNDKNNNNDNNNANGSSNSTTKSNNSIVSEDNNADDVNASVMSVVPQIPAVEEEEKRISNILTQSILEEINSESFMKTPIPNDEQHPSHALPPAPVMLDTSIIVPPSSLIKNELDIDEEDKTSLSNNIESLGSDKEEIIQSEKLLVNNENINKKEHHIDEANSNTENTMVTDNDAVESIDENKKVKVEEQALSEILNDQPNDVILTAEVKDVEEIEEKRMEEEINDEQPLVAEIRDAEDMQQKYDDGEEALKSKVQDINEALKSSDFNLDIKPIPTFKELGFRDSYGNYSTTSTDDVESVNIIEESSIEIPDNSSYNRESYNRDSYNSQSYENNLVIIDEDNDVISTNTPNTSKNNMDNLMDTEEADNIPKLDEEDDDEINSDDEADEEVEKDYPVQKSQRSTYNNNNNLQPEFDSIEKDVSTMTIDESLVPIRNTSNEIYNEIQHQKRNTYKKGGQPLPRMERRESLYGISKESYDHNQQPQNPKKVSSVKSTTSKNNETNVAEAAIAAVNNKMMGGIQLQKPSLNNNYSIQTITTSASVSNSSPSYANNYKGTTEQIKEMSSEKEELSADSPTLLYGLHFIPPMLRNQIVQNQEMQLNNKSSLIQNQNANNIINVNNQKQMQNNLNKYPSSVSSNNSNSSAKISKISAINSTGIANNYNNNRGSSQGSIDSNRSQKFGENSKGSPSSVYSNSRNQYYQYKNGAGSTSNNGGINGSNNGSPHSQQQTVNQQQQLQYNSQPVQNQQISQMNQLKIQLMPEYQGQPTTPSQEYIEVNNIPKYPAVELNSTYNPYDLRIKKPVLFSVKTLYDYEAVSFEEVSFKANFVLPILAVQEDGWWETEVNEMKANGTIGRRRGLIPSNFVEVINE</sequence>
<keyword evidence="13" id="KW-1185">Reference proteome</keyword>
<dbReference type="GO" id="GO:0005886">
    <property type="term" value="C:plasma membrane"/>
    <property type="evidence" value="ECO:0007669"/>
    <property type="project" value="TreeGrafter"/>
</dbReference>
<dbReference type="InterPro" id="IPR001060">
    <property type="entry name" value="FCH_dom"/>
</dbReference>
<accession>A0A1Y2EYY1</accession>
<dbReference type="InterPro" id="IPR031160">
    <property type="entry name" value="F_BAR_dom"/>
</dbReference>
<evidence type="ECO:0000256" key="1">
    <source>
        <dbReference type="ARBA" id="ARBA00004245"/>
    </source>
</evidence>
<dbReference type="InterPro" id="IPR036028">
    <property type="entry name" value="SH3-like_dom_sf"/>
</dbReference>
<feature type="coiled-coil region" evidence="8">
    <location>
        <begin position="1042"/>
        <end position="1102"/>
    </location>
</feature>
<proteinExistence type="predicted"/>
<feature type="compositionally biased region" description="Polar residues" evidence="9">
    <location>
        <begin position="410"/>
        <end position="424"/>
    </location>
</feature>
<keyword evidence="3" id="KW-0963">Cytoplasm</keyword>
<evidence type="ECO:0000256" key="5">
    <source>
        <dbReference type="ARBA" id="ARBA00023212"/>
    </source>
</evidence>
<evidence type="ECO:0000256" key="7">
    <source>
        <dbReference type="PROSITE-ProRule" id="PRU01077"/>
    </source>
</evidence>
<name>A0A1Y2EYY1_9FUNG</name>
<feature type="region of interest" description="Disordered" evidence="9">
    <location>
        <begin position="314"/>
        <end position="379"/>
    </location>
</feature>
<dbReference type="OrthoDB" id="27823at2759"/>
<dbReference type="Gene3D" id="1.20.1270.60">
    <property type="entry name" value="Arfaptin homology (AH) domain/BAR domain"/>
    <property type="match status" value="1"/>
</dbReference>
<keyword evidence="2 6" id="KW-0728">SH3 domain</keyword>
<feature type="compositionally biased region" description="Low complexity" evidence="9">
    <location>
        <begin position="398"/>
        <end position="409"/>
    </location>
</feature>
<dbReference type="SUPFAM" id="SSF103657">
    <property type="entry name" value="BAR/IMD domain-like"/>
    <property type="match status" value="1"/>
</dbReference>
<dbReference type="PROSITE" id="PS50002">
    <property type="entry name" value="SH3"/>
    <property type="match status" value="1"/>
</dbReference>
<keyword evidence="7 8" id="KW-0175">Coiled coil</keyword>
<dbReference type="GO" id="GO:0032153">
    <property type="term" value="C:cell division site"/>
    <property type="evidence" value="ECO:0007669"/>
    <property type="project" value="TreeGrafter"/>
</dbReference>
<gene>
    <name evidence="12" type="ORF">LY90DRAFT_665511</name>
</gene>
<feature type="compositionally biased region" description="Polar residues" evidence="9">
    <location>
        <begin position="478"/>
        <end position="487"/>
    </location>
</feature>
<feature type="compositionally biased region" description="Polar residues" evidence="9">
    <location>
        <begin position="1149"/>
        <end position="1190"/>
    </location>
</feature>
<feature type="compositionally biased region" description="Low complexity" evidence="9">
    <location>
        <begin position="976"/>
        <end position="988"/>
    </location>
</feature>
<feature type="compositionally biased region" description="Polar residues" evidence="9">
    <location>
        <begin position="363"/>
        <end position="379"/>
    </location>
</feature>
<feature type="region of interest" description="Disordered" evidence="9">
    <location>
        <begin position="398"/>
        <end position="525"/>
    </location>
</feature>
<evidence type="ECO:0000313" key="12">
    <source>
        <dbReference type="EMBL" id="ORY76793.1"/>
    </source>
</evidence>
<dbReference type="SMART" id="SM00326">
    <property type="entry name" value="SH3"/>
    <property type="match status" value="1"/>
</dbReference>
<feature type="compositionally biased region" description="Basic residues" evidence="9">
    <location>
        <begin position="433"/>
        <end position="452"/>
    </location>
</feature>
<dbReference type="GO" id="GO:0030864">
    <property type="term" value="C:cortical actin cytoskeleton"/>
    <property type="evidence" value="ECO:0007669"/>
    <property type="project" value="UniProtKB-ARBA"/>
</dbReference>
<dbReference type="InterPro" id="IPR027267">
    <property type="entry name" value="AH/BAR_dom_sf"/>
</dbReference>
<dbReference type="SMART" id="SM00055">
    <property type="entry name" value="FCH"/>
    <property type="match status" value="1"/>
</dbReference>
<feature type="domain" description="SH3" evidence="10">
    <location>
        <begin position="1290"/>
        <end position="1358"/>
    </location>
</feature>
<dbReference type="PANTHER" id="PTHR23065">
    <property type="entry name" value="PROLINE-SERINE-THREONINE PHOSPHATASE INTERACTING PROTEIN 1"/>
    <property type="match status" value="1"/>
</dbReference>
<protein>
    <recommendedName>
        <fullName evidence="14">SH3 domain-containing protein</fullName>
    </recommendedName>
</protein>